<feature type="region of interest" description="Disordered" evidence="1">
    <location>
        <begin position="77"/>
        <end position="127"/>
    </location>
</feature>
<organism evidence="3 6">
    <name type="scientific">Gluconacetobacter dulcium</name>
    <dbReference type="NCBI Taxonomy" id="2729096"/>
    <lineage>
        <taxon>Bacteria</taxon>
        <taxon>Pseudomonadati</taxon>
        <taxon>Pseudomonadota</taxon>
        <taxon>Alphaproteobacteria</taxon>
        <taxon>Acetobacterales</taxon>
        <taxon>Acetobacteraceae</taxon>
        <taxon>Gluconacetobacter</taxon>
    </lineage>
</organism>
<evidence type="ECO:0000256" key="2">
    <source>
        <dbReference type="SAM" id="SignalP"/>
    </source>
</evidence>
<dbReference type="Proteomes" id="UP000561077">
    <property type="component" value="Unassembled WGS sequence"/>
</dbReference>
<keyword evidence="5" id="KW-1185">Reference proteome</keyword>
<evidence type="ECO:0000313" key="5">
    <source>
        <dbReference type="Proteomes" id="UP000540490"/>
    </source>
</evidence>
<gene>
    <name evidence="4" type="ORF">HLH25_14215</name>
    <name evidence="3" type="ORF">HLH26_14120</name>
</gene>
<feature type="compositionally biased region" description="Low complexity" evidence="1">
    <location>
        <begin position="32"/>
        <end position="53"/>
    </location>
</feature>
<dbReference type="RefSeq" id="WP_182974685.1">
    <property type="nucleotide sequence ID" value="NZ_JABEQN010000018.1"/>
</dbReference>
<evidence type="ECO:0000313" key="3">
    <source>
        <dbReference type="EMBL" id="MBB2165648.1"/>
    </source>
</evidence>
<accession>A0A7W4IML8</accession>
<dbReference type="Proteomes" id="UP000540490">
    <property type="component" value="Unassembled WGS sequence"/>
</dbReference>
<reference evidence="5 6" key="1">
    <citation type="submission" date="2020-04" db="EMBL/GenBank/DDBJ databases">
        <title>Description of novel Gluconacetobacter.</title>
        <authorList>
            <person name="Sombolestani A."/>
        </authorList>
    </citation>
    <scope>NUCLEOTIDE SEQUENCE [LARGE SCALE GENOMIC DNA]</scope>
    <source>
        <strain evidence="4 5">LMG 1728</strain>
        <strain evidence="3 6">LMG 1731</strain>
    </source>
</reference>
<feature type="signal peptide" evidence="2">
    <location>
        <begin position="1"/>
        <end position="23"/>
    </location>
</feature>
<keyword evidence="2" id="KW-0732">Signal</keyword>
<dbReference type="AlphaFoldDB" id="A0A7W4IML8"/>
<proteinExistence type="predicted"/>
<evidence type="ECO:0000313" key="6">
    <source>
        <dbReference type="Proteomes" id="UP000561077"/>
    </source>
</evidence>
<dbReference type="EMBL" id="JABEQO010000018">
    <property type="protein sequence ID" value="MBB2165648.1"/>
    <property type="molecule type" value="Genomic_DNA"/>
</dbReference>
<feature type="region of interest" description="Disordered" evidence="1">
    <location>
        <begin position="22"/>
        <end position="65"/>
    </location>
</feature>
<protein>
    <submittedName>
        <fullName evidence="3">Uncharacterized protein</fullName>
    </submittedName>
</protein>
<feature type="compositionally biased region" description="Pro residues" evidence="1">
    <location>
        <begin position="77"/>
        <end position="96"/>
    </location>
</feature>
<name>A0A7W4IML8_9PROT</name>
<comment type="caution">
    <text evidence="3">The sequence shown here is derived from an EMBL/GenBank/DDBJ whole genome shotgun (WGS) entry which is preliminary data.</text>
</comment>
<dbReference type="EMBL" id="JABEQN010000018">
    <property type="protein sequence ID" value="MBB2194768.1"/>
    <property type="molecule type" value="Genomic_DNA"/>
</dbReference>
<evidence type="ECO:0000256" key="1">
    <source>
        <dbReference type="SAM" id="MobiDB-lite"/>
    </source>
</evidence>
<evidence type="ECO:0000313" key="4">
    <source>
        <dbReference type="EMBL" id="MBB2194768.1"/>
    </source>
</evidence>
<feature type="compositionally biased region" description="Low complexity" evidence="1">
    <location>
        <begin position="97"/>
        <end position="107"/>
    </location>
</feature>
<sequence>MRRYPMIGALLLVQAATLLPAQAQDDTGNRVTTYGPYDAPPGGTAPAYAPPTTERGKPFPPGQYPYAYPPLQQYPVLPYPEPTLPTQPAPTPPPAPVAAAPTQAPSPDTACPTGRFFDQMTKTCESP</sequence>
<feature type="chain" id="PRO_5031111535" evidence="2">
    <location>
        <begin position="24"/>
        <end position="127"/>
    </location>
</feature>